<keyword evidence="5 6" id="KW-0472">Membrane</keyword>
<feature type="transmembrane region" description="Helical" evidence="6">
    <location>
        <begin position="736"/>
        <end position="764"/>
    </location>
</feature>
<organism evidence="9 10">
    <name type="scientific">Adhaeribacter radiodurans</name>
    <dbReference type="NCBI Taxonomy" id="2745197"/>
    <lineage>
        <taxon>Bacteria</taxon>
        <taxon>Pseudomonadati</taxon>
        <taxon>Bacteroidota</taxon>
        <taxon>Cytophagia</taxon>
        <taxon>Cytophagales</taxon>
        <taxon>Hymenobacteraceae</taxon>
        <taxon>Adhaeribacter</taxon>
    </lineage>
</organism>
<evidence type="ECO:0000256" key="3">
    <source>
        <dbReference type="ARBA" id="ARBA00022692"/>
    </source>
</evidence>
<dbReference type="AlphaFoldDB" id="A0A7L7L1P6"/>
<dbReference type="Proteomes" id="UP000514509">
    <property type="component" value="Chromosome"/>
</dbReference>
<evidence type="ECO:0000256" key="5">
    <source>
        <dbReference type="ARBA" id="ARBA00023136"/>
    </source>
</evidence>
<evidence type="ECO:0000256" key="1">
    <source>
        <dbReference type="ARBA" id="ARBA00004651"/>
    </source>
</evidence>
<feature type="transmembrane region" description="Helical" evidence="6">
    <location>
        <begin position="21"/>
        <end position="40"/>
    </location>
</feature>
<dbReference type="InterPro" id="IPR025857">
    <property type="entry name" value="MacB_PCD"/>
</dbReference>
<dbReference type="EMBL" id="CP055153">
    <property type="protein sequence ID" value="QMU26711.1"/>
    <property type="molecule type" value="Genomic_DNA"/>
</dbReference>
<dbReference type="PANTHER" id="PTHR30572">
    <property type="entry name" value="MEMBRANE COMPONENT OF TRANSPORTER-RELATED"/>
    <property type="match status" value="1"/>
</dbReference>
<protein>
    <submittedName>
        <fullName evidence="9">ABC transporter permease</fullName>
    </submittedName>
</protein>
<keyword evidence="10" id="KW-1185">Reference proteome</keyword>
<evidence type="ECO:0000313" key="9">
    <source>
        <dbReference type="EMBL" id="QMU26711.1"/>
    </source>
</evidence>
<evidence type="ECO:0000256" key="6">
    <source>
        <dbReference type="SAM" id="Phobius"/>
    </source>
</evidence>
<dbReference type="PANTHER" id="PTHR30572:SF18">
    <property type="entry name" value="ABC-TYPE MACROLIDE FAMILY EXPORT SYSTEM PERMEASE COMPONENT 2"/>
    <property type="match status" value="1"/>
</dbReference>
<feature type="domain" description="ABC3 transporter permease C-terminal" evidence="7">
    <location>
        <begin position="703"/>
        <end position="816"/>
    </location>
</feature>
<comment type="subcellular location">
    <subcellularLocation>
        <location evidence="1">Cell membrane</location>
        <topology evidence="1">Multi-pass membrane protein</topology>
    </subcellularLocation>
</comment>
<keyword evidence="3 6" id="KW-0812">Transmembrane</keyword>
<feature type="domain" description="ABC3 transporter permease C-terminal" evidence="7">
    <location>
        <begin position="295"/>
        <end position="410"/>
    </location>
</feature>
<feature type="transmembrane region" description="Helical" evidence="6">
    <location>
        <begin position="290"/>
        <end position="311"/>
    </location>
</feature>
<evidence type="ECO:0000313" key="10">
    <source>
        <dbReference type="Proteomes" id="UP000514509"/>
    </source>
</evidence>
<evidence type="ECO:0000259" key="8">
    <source>
        <dbReference type="Pfam" id="PF12704"/>
    </source>
</evidence>
<dbReference type="GO" id="GO:0005886">
    <property type="term" value="C:plasma membrane"/>
    <property type="evidence" value="ECO:0007669"/>
    <property type="project" value="UniProtKB-SubCell"/>
</dbReference>
<dbReference type="Pfam" id="PF02687">
    <property type="entry name" value="FtsX"/>
    <property type="match status" value="2"/>
</dbReference>
<dbReference type="InterPro" id="IPR050250">
    <property type="entry name" value="Macrolide_Exporter_MacB"/>
</dbReference>
<dbReference type="Pfam" id="PF12704">
    <property type="entry name" value="MacB_PCD"/>
    <property type="match status" value="1"/>
</dbReference>
<sequence length="823" mass="91225">MFYHSLKIAFRTLWRHKFVAGINLFGLALGMAACLLILQYTSFEWSYDRFHVNSNQIYRLLLEKNPAEGLTEKSAKTEPELGTALKASFPEIKEVTRATPWIGGVVSTVGTNGPQQAFNESNLLFVDAAFLRLFSFPLIKGSAAALDEPNTVIITEQTAKKYFGEQNPLGKTLTLDNHNQGHHFKVTVRGICRDVPANSHLKFKFLVSRHVTGQEGGPHTWAGYTYVLIAPKTNVNALETQLHRFMQKYPGNQTGNQGNKQILSLQPLTSIHLYSNLADEVPGSGNGKTIWFLTVIAGFILLIAYVNYINLATAQATERAKEVGIRKVLGSQRSHLIRQFFLESFLLNLLSAAFALALVQVGWPWFSQVVGIPSSFSLEHPYLFGGAFLGILTVGALLSGLYPALVLSAYQPVQVLKGKLGQLKQGITLRQSLVVFQFVASVSLMTGTFTVYRQLQYMRSKDLGIDITQTLIIAAPQARRETLEQELAFYQKSSIFKTEISRYPGISGVTLTSNVPGIAIDWAPRYFSNANAPNSAAVNRPTMAVGPEFIDQFNLTVIAGDKISSEKAKQMTAREVAPIMLNEAAVRACGFASPEKAIGQTLFMRNGSGKNFKNEVVGVLRDFHQRSLKEAYTPLIFLISEDASSITHYALKVNSSDLSHTIAQIENTYRSLFPDSPFEHFFLDEFFNQQYQTDQQFGYIFGLFTGLAIFVACLGLFGLCLFTITQRTKEIGVRKVLGASVANIVSLLSRDFLKLVLVANVLAWPLAYWGMQTWLQNYSFRIPISAWLFVVPTLLVLGLALLTVSFQAIKAAIANPVEALRNE</sequence>
<evidence type="ECO:0000256" key="2">
    <source>
        <dbReference type="ARBA" id="ARBA00022475"/>
    </source>
</evidence>
<keyword evidence="2" id="KW-1003">Cell membrane</keyword>
<feature type="transmembrane region" description="Helical" evidence="6">
    <location>
        <begin position="340"/>
        <end position="363"/>
    </location>
</feature>
<evidence type="ECO:0000256" key="4">
    <source>
        <dbReference type="ARBA" id="ARBA00022989"/>
    </source>
</evidence>
<proteinExistence type="predicted"/>
<dbReference type="InterPro" id="IPR003838">
    <property type="entry name" value="ABC3_permease_C"/>
</dbReference>
<dbReference type="PROSITE" id="PS51257">
    <property type="entry name" value="PROKAR_LIPOPROTEIN"/>
    <property type="match status" value="1"/>
</dbReference>
<feature type="domain" description="MacB-like periplasmic core" evidence="8">
    <location>
        <begin position="21"/>
        <end position="243"/>
    </location>
</feature>
<keyword evidence="4 6" id="KW-1133">Transmembrane helix</keyword>
<gene>
    <name evidence="9" type="ORF">HUW48_01085</name>
</gene>
<feature type="transmembrane region" description="Helical" evidence="6">
    <location>
        <begin position="383"/>
        <end position="410"/>
    </location>
</feature>
<name>A0A7L7L1P6_9BACT</name>
<dbReference type="RefSeq" id="WP_182413915.1">
    <property type="nucleotide sequence ID" value="NZ_CP055153.1"/>
</dbReference>
<feature type="transmembrane region" description="Helical" evidence="6">
    <location>
        <begin position="697"/>
        <end position="724"/>
    </location>
</feature>
<reference evidence="9 10" key="2">
    <citation type="submission" date="2020-08" db="EMBL/GenBank/DDBJ databases">
        <title>Adhaeribacter dokdonensis sp. nov., isolated from the rhizosphere of Elymus tsukushiensis, a plant native to the Dokdo Islands, Republic of Korea.</title>
        <authorList>
            <person name="Ghim S.Y."/>
        </authorList>
    </citation>
    <scope>NUCLEOTIDE SEQUENCE [LARGE SCALE GENOMIC DNA]</scope>
    <source>
        <strain evidence="9 10">KUDC8001</strain>
    </source>
</reference>
<feature type="transmembrane region" description="Helical" evidence="6">
    <location>
        <begin position="784"/>
        <end position="804"/>
    </location>
</feature>
<evidence type="ECO:0000259" key="7">
    <source>
        <dbReference type="Pfam" id="PF02687"/>
    </source>
</evidence>
<dbReference type="GO" id="GO:0022857">
    <property type="term" value="F:transmembrane transporter activity"/>
    <property type="evidence" value="ECO:0007669"/>
    <property type="project" value="TreeGrafter"/>
</dbReference>
<reference evidence="9 10" key="1">
    <citation type="submission" date="2020-06" db="EMBL/GenBank/DDBJ databases">
        <authorList>
            <person name="Hwang Y.J."/>
        </authorList>
    </citation>
    <scope>NUCLEOTIDE SEQUENCE [LARGE SCALE GENOMIC DNA]</scope>
    <source>
        <strain evidence="9 10">KUDC8001</strain>
    </source>
</reference>
<dbReference type="KEGG" id="add:HUW48_01085"/>
<accession>A0A7L7L1P6</accession>
<feature type="transmembrane region" description="Helical" evidence="6">
    <location>
        <begin position="431"/>
        <end position="452"/>
    </location>
</feature>